<evidence type="ECO:0000313" key="7">
    <source>
        <dbReference type="EMBL" id="QBZ55272.1"/>
    </source>
</evidence>
<dbReference type="InterPro" id="IPR013238">
    <property type="entry name" value="RNA_pol_III_Rbc25"/>
</dbReference>
<dbReference type="AlphaFoldDB" id="A0A4P7N1I9"/>
<dbReference type="Pfam" id="PF03876">
    <property type="entry name" value="SHS2_Rpb7-N"/>
    <property type="match status" value="1"/>
</dbReference>
<dbReference type="SUPFAM" id="SSF88798">
    <property type="entry name" value="N-terminal, heterodimerisation domain of RBP7 (RpoE)"/>
    <property type="match status" value="1"/>
</dbReference>
<gene>
    <name evidence="7" type="ORF">PoMZ_00168</name>
</gene>
<sequence>MFILTKIADLVQIKPAQFAKLSIDAIEDNLNEKYCNKVIQKVGLCICMYDLLWASEGLIGHGDGLVNVNVECRLVIFRPFKGEVLFARISRCVKDGIHLRTDFFDDIFVPFDELPEGATFDHDQSLWVWHVEDQEMYYDIHEMVRFRVSSEEWQDQTPTKPIEGSELPEKKPPYRITGTMKEEGLGVCLWWGDDGGGVVEEEKVENGDMEVDE</sequence>
<evidence type="ECO:0000256" key="6">
    <source>
        <dbReference type="RuleBase" id="RU369086"/>
    </source>
</evidence>
<dbReference type="InterPro" id="IPR036898">
    <property type="entry name" value="RNA_pol_Rpb7-like_N_sf"/>
</dbReference>
<dbReference type="Pfam" id="PF08292">
    <property type="entry name" value="RNA_pol_Rbc25"/>
    <property type="match status" value="1"/>
</dbReference>
<organism evidence="7 8">
    <name type="scientific">Pyricularia oryzae</name>
    <name type="common">Rice blast fungus</name>
    <name type="synonym">Magnaporthe oryzae</name>
    <dbReference type="NCBI Taxonomy" id="318829"/>
    <lineage>
        <taxon>Eukaryota</taxon>
        <taxon>Fungi</taxon>
        <taxon>Dikarya</taxon>
        <taxon>Ascomycota</taxon>
        <taxon>Pezizomycotina</taxon>
        <taxon>Sordariomycetes</taxon>
        <taxon>Sordariomycetidae</taxon>
        <taxon>Magnaporthales</taxon>
        <taxon>Pyriculariaceae</taxon>
        <taxon>Pyricularia</taxon>
    </lineage>
</organism>
<accession>A0A4P7N1I9</accession>
<protein>
    <recommendedName>
        <fullName evidence="6">DNA-directed RNA polymerase subunit</fullName>
    </recommendedName>
</protein>
<name>A0A4P7N1I9_PYROR</name>
<dbReference type="Gene3D" id="3.30.1490.120">
    <property type="entry name" value="RNA polymerase Rpb7-like, N-terminal domain"/>
    <property type="match status" value="1"/>
</dbReference>
<evidence type="ECO:0000256" key="5">
    <source>
        <dbReference type="ARBA" id="ARBA00023242"/>
    </source>
</evidence>
<evidence type="ECO:0000256" key="4">
    <source>
        <dbReference type="ARBA" id="ARBA00023163"/>
    </source>
</evidence>
<dbReference type="GO" id="GO:0006384">
    <property type="term" value="P:transcription initiation at RNA polymerase III promoter"/>
    <property type="evidence" value="ECO:0007669"/>
    <property type="project" value="TreeGrafter"/>
</dbReference>
<dbReference type="SUPFAM" id="SSF50249">
    <property type="entry name" value="Nucleic acid-binding proteins"/>
    <property type="match status" value="1"/>
</dbReference>
<dbReference type="InterPro" id="IPR012340">
    <property type="entry name" value="NA-bd_OB-fold"/>
</dbReference>
<comment type="function">
    <text evidence="6">DNA-dependent RNA polymerase which catalyzes the transcription of DNA into RNA using the four ribonucleoside triphosphates as substrates.</text>
</comment>
<dbReference type="EMBL" id="CP034205">
    <property type="protein sequence ID" value="QBZ55272.1"/>
    <property type="molecule type" value="Genomic_DNA"/>
</dbReference>
<evidence type="ECO:0000256" key="1">
    <source>
        <dbReference type="ARBA" id="ARBA00004123"/>
    </source>
</evidence>
<comment type="similarity">
    <text evidence="2">Belongs to the eukaryotic RPB7/RPC8 RNA polymerase subunit family.</text>
</comment>
<dbReference type="InterPro" id="IPR045113">
    <property type="entry name" value="Rpb7-like"/>
</dbReference>
<evidence type="ECO:0000256" key="2">
    <source>
        <dbReference type="ARBA" id="ARBA00009307"/>
    </source>
</evidence>
<dbReference type="PANTHER" id="PTHR12709:SF1">
    <property type="entry name" value="DNA-DIRECTED RNA POLYMERASE III SUBUNIT RPC8"/>
    <property type="match status" value="1"/>
</dbReference>
<dbReference type="PANTHER" id="PTHR12709">
    <property type="entry name" value="DNA-DIRECTED RNA POLYMERASE II, III"/>
    <property type="match status" value="1"/>
</dbReference>
<keyword evidence="5 6" id="KW-0539">Nucleus</keyword>
<reference evidence="7 8" key="1">
    <citation type="journal article" date="2019" name="Mol. Biol. Evol.">
        <title>Blast fungal genomes show frequent chromosomal changes, gene gains and losses, and effector gene turnover.</title>
        <authorList>
            <person name="Gomez Luciano L.B."/>
            <person name="Jason Tsai I."/>
            <person name="Chuma I."/>
            <person name="Tosa Y."/>
            <person name="Chen Y.H."/>
            <person name="Li J.Y."/>
            <person name="Li M.Y."/>
            <person name="Jade Lu M.Y."/>
            <person name="Nakayashiki H."/>
            <person name="Li W.H."/>
        </authorList>
    </citation>
    <scope>NUCLEOTIDE SEQUENCE [LARGE SCALE GENOMIC DNA]</scope>
    <source>
        <strain evidence="7">MZ5-1-6</strain>
    </source>
</reference>
<dbReference type="FunFam" id="3.30.1490.120:FF:000001">
    <property type="entry name" value="DNA-directed RNA polymerase II subunit RPB7"/>
    <property type="match status" value="1"/>
</dbReference>
<proteinExistence type="inferred from homology"/>
<keyword evidence="3 6" id="KW-0240">DNA-directed RNA polymerase</keyword>
<dbReference type="CDD" id="cd04330">
    <property type="entry name" value="RNAP_III_Rpc25_N"/>
    <property type="match status" value="1"/>
</dbReference>
<comment type="subcellular location">
    <subcellularLocation>
        <location evidence="1 6">Nucleus</location>
    </subcellularLocation>
</comment>
<dbReference type="Gene3D" id="2.40.50.140">
    <property type="entry name" value="Nucleic acid-binding proteins"/>
    <property type="match status" value="1"/>
</dbReference>
<evidence type="ECO:0000256" key="3">
    <source>
        <dbReference type="ARBA" id="ARBA00022478"/>
    </source>
</evidence>
<dbReference type="FunFam" id="2.40.50.140:FF:000221">
    <property type="entry name" value="DNA-directed RNA polymerase III subunit"/>
    <property type="match status" value="1"/>
</dbReference>
<dbReference type="GO" id="GO:0005666">
    <property type="term" value="C:RNA polymerase III complex"/>
    <property type="evidence" value="ECO:0007669"/>
    <property type="project" value="UniProtKB-ARBA"/>
</dbReference>
<evidence type="ECO:0000313" key="8">
    <source>
        <dbReference type="Proteomes" id="UP000294847"/>
    </source>
</evidence>
<keyword evidence="4 6" id="KW-0804">Transcription</keyword>
<dbReference type="Proteomes" id="UP000294847">
    <property type="component" value="Chromosome 2"/>
</dbReference>
<dbReference type="InterPro" id="IPR005576">
    <property type="entry name" value="Rpb7-like_N"/>
</dbReference>